<accession>A0A8C4NEX4</accession>
<dbReference type="OMA" id="CEWFHET"/>
<proteinExistence type="predicted"/>
<sequence length="322" mass="36112">MANGARCTAAVDFRSAAKLDDVEQLIQEFVKHDHREYDDQRAMEIHTAKDFVFSMLGMVQKLDQKLPVANEYLLLSGSVREGVVDMDLEELGDFARGSDYDMDFTLLVPALKLHDRNQPVTLDMRCSAPCHSWLSLRLFDEVTVGKWLDCCNTADLPNGATNHYFSPTKVSDWFFGAVSAVLGEMQRKPQRGTPKVERLEQAGTVTSIILAVGSSLILYDIVPVVSFKGMGKVRLACPYPRVSGHQSNKQIHTLCTLLNILIMDLNGRAFNFTFNTNIGIGVEHLKVQSSFTCSLLHAPSRQYCPFTPEGFLTSWPYWPLTR</sequence>
<dbReference type="PANTHER" id="PTHR10656:SF47">
    <property type="entry name" value="NUCLEOTIDYLTRANSFERASE MB21D2"/>
    <property type="match status" value="1"/>
</dbReference>
<dbReference type="Gene3D" id="3.30.460.90">
    <property type="match status" value="1"/>
</dbReference>
<keyword evidence="2" id="KW-1185">Reference proteome</keyword>
<dbReference type="GeneTree" id="ENSGT01050000244976"/>
<evidence type="ECO:0000313" key="2">
    <source>
        <dbReference type="Proteomes" id="UP000694388"/>
    </source>
</evidence>
<dbReference type="Ensembl" id="ENSEBUT00000006065.1">
    <property type="protein sequence ID" value="ENSEBUP00000005624.1"/>
    <property type="gene ID" value="ENSEBUG00000003803.1"/>
</dbReference>
<protein>
    <submittedName>
        <fullName evidence="1">Mab-21 domain containing 2</fullName>
    </submittedName>
</protein>
<organism evidence="1 2">
    <name type="scientific">Eptatretus burgeri</name>
    <name type="common">Inshore hagfish</name>
    <dbReference type="NCBI Taxonomy" id="7764"/>
    <lineage>
        <taxon>Eukaryota</taxon>
        <taxon>Metazoa</taxon>
        <taxon>Chordata</taxon>
        <taxon>Craniata</taxon>
        <taxon>Vertebrata</taxon>
        <taxon>Cyclostomata</taxon>
        <taxon>Myxini</taxon>
        <taxon>Myxiniformes</taxon>
        <taxon>Myxinidae</taxon>
        <taxon>Eptatretinae</taxon>
        <taxon>Eptatretus</taxon>
    </lineage>
</organism>
<reference evidence="1" key="2">
    <citation type="submission" date="2025-09" db="UniProtKB">
        <authorList>
            <consortium name="Ensembl"/>
        </authorList>
    </citation>
    <scope>IDENTIFICATION</scope>
</reference>
<name>A0A8C4NEX4_EPTBU</name>
<evidence type="ECO:0000313" key="1">
    <source>
        <dbReference type="Ensembl" id="ENSEBUP00000005624.1"/>
    </source>
</evidence>
<dbReference type="Proteomes" id="UP000694388">
    <property type="component" value="Unplaced"/>
</dbReference>
<dbReference type="PANTHER" id="PTHR10656">
    <property type="entry name" value="CELL FATE DETERMINING PROTEIN MAB21-RELATED"/>
    <property type="match status" value="1"/>
</dbReference>
<dbReference type="AlphaFoldDB" id="A0A8C4NEX4"/>
<reference evidence="1" key="1">
    <citation type="submission" date="2025-08" db="UniProtKB">
        <authorList>
            <consortium name="Ensembl"/>
        </authorList>
    </citation>
    <scope>IDENTIFICATION</scope>
</reference>